<gene>
    <name evidence="3" type="primary">Dmkn</name>
</gene>
<dbReference type="PANTHER" id="PTHR36881">
    <property type="entry name" value="DERMOKINE"/>
    <property type="match status" value="1"/>
</dbReference>
<name>A0A8C6QED6_NANGA</name>
<feature type="region of interest" description="Disordered" evidence="1">
    <location>
        <begin position="120"/>
        <end position="320"/>
    </location>
</feature>
<feature type="compositionally biased region" description="Gly residues" evidence="1">
    <location>
        <begin position="164"/>
        <end position="175"/>
    </location>
</feature>
<protein>
    <submittedName>
        <fullName evidence="3">Dermokine</fullName>
    </submittedName>
</protein>
<dbReference type="GO" id="GO:0005615">
    <property type="term" value="C:extracellular space"/>
    <property type="evidence" value="ECO:0007669"/>
    <property type="project" value="TreeGrafter"/>
</dbReference>
<keyword evidence="2" id="KW-0732">Signal</keyword>
<keyword evidence="4" id="KW-1185">Reference proteome</keyword>
<feature type="compositionally biased region" description="Polar residues" evidence="1">
    <location>
        <begin position="147"/>
        <end position="157"/>
    </location>
</feature>
<dbReference type="AlphaFoldDB" id="A0A8C6QED6"/>
<dbReference type="Ensembl" id="ENSNGAT00000003027.1">
    <property type="protein sequence ID" value="ENSNGAP00000002544.1"/>
    <property type="gene ID" value="ENSNGAG00000002220.1"/>
</dbReference>
<reference evidence="3" key="2">
    <citation type="submission" date="2025-09" db="UniProtKB">
        <authorList>
            <consortium name="Ensembl"/>
        </authorList>
    </citation>
    <scope>IDENTIFICATION</scope>
</reference>
<proteinExistence type="predicted"/>
<dbReference type="Proteomes" id="UP000694381">
    <property type="component" value="Unassembled WGS sequence"/>
</dbReference>
<feature type="chain" id="PRO_5034179668" evidence="2">
    <location>
        <begin position="22"/>
        <end position="455"/>
    </location>
</feature>
<evidence type="ECO:0000313" key="3">
    <source>
        <dbReference type="Ensembl" id="ENSNGAP00000002544.1"/>
    </source>
</evidence>
<feature type="compositionally biased region" description="Gly residues" evidence="1">
    <location>
        <begin position="127"/>
        <end position="145"/>
    </location>
</feature>
<dbReference type="InterPro" id="IPR033541">
    <property type="entry name" value="Dermokine"/>
</dbReference>
<reference evidence="3" key="1">
    <citation type="submission" date="2025-08" db="UniProtKB">
        <authorList>
            <consortium name="Ensembl"/>
        </authorList>
    </citation>
    <scope>IDENTIFICATION</scope>
</reference>
<feature type="compositionally biased region" description="Gly residues" evidence="1">
    <location>
        <begin position="215"/>
        <end position="240"/>
    </location>
</feature>
<dbReference type="GO" id="GO:1903575">
    <property type="term" value="P:cornified envelope assembly"/>
    <property type="evidence" value="ECO:0007669"/>
    <property type="project" value="InterPro"/>
</dbReference>
<feature type="compositionally biased region" description="Low complexity" evidence="1">
    <location>
        <begin position="241"/>
        <end position="257"/>
    </location>
</feature>
<dbReference type="GeneTree" id="ENSGT00570000079107"/>
<feature type="signal peptide" evidence="2">
    <location>
        <begin position="1"/>
        <end position="21"/>
    </location>
</feature>
<sequence>MQLLGSLACLLLALCLGSGTANPLQNGGEGPWVGAAQGAGDAISHGVGEAVGQGAKEAVSSGIQDAFGQGHGGEGGSALSGARGDAFSHRLGEAAHSLENTGREAGRQAEDVIRRGVDAAHTSGSWGTSGGHGMFRSQGGVGAQGSPGVSGTPWDSESSFGTNSLGGSGGQGVDGGSFNYETNAQGAVAQPGYGSVRGSNQNSGTRGGTRRKGRGMGGSSGGGGGRGGGSSSSHGNGGSSSDGSSSHGSNNQGSSNSGHGGSSTGSRDIETSNFDEGYSVSRVRILRGTGSSSGSRGGSGGGNRPEVSGQEHGDSGRNEAINGVNTVVSLNFKSKMGFINWDAVDKGRTPRPSTRALLYFRRLWENFKRRTPFFNWKEIEASSLQKRAGGADQVGSLSSGSPGRPWVPLSPVPSNYYHNQQVQPTYSWQYYAKTSAKVSLASRAQPGLLKWLKFW</sequence>
<dbReference type="PANTHER" id="PTHR36881:SF1">
    <property type="entry name" value="DERMOKINE"/>
    <property type="match status" value="1"/>
</dbReference>
<evidence type="ECO:0000256" key="1">
    <source>
        <dbReference type="SAM" id="MobiDB-lite"/>
    </source>
</evidence>
<evidence type="ECO:0000313" key="4">
    <source>
        <dbReference type="Proteomes" id="UP000694381"/>
    </source>
</evidence>
<evidence type="ECO:0000256" key="2">
    <source>
        <dbReference type="SAM" id="SignalP"/>
    </source>
</evidence>
<organism evidence="3 4">
    <name type="scientific">Nannospalax galili</name>
    <name type="common">Northern Israeli blind subterranean mole rat</name>
    <name type="synonym">Spalax galili</name>
    <dbReference type="NCBI Taxonomy" id="1026970"/>
    <lineage>
        <taxon>Eukaryota</taxon>
        <taxon>Metazoa</taxon>
        <taxon>Chordata</taxon>
        <taxon>Craniata</taxon>
        <taxon>Vertebrata</taxon>
        <taxon>Euteleostomi</taxon>
        <taxon>Mammalia</taxon>
        <taxon>Eutheria</taxon>
        <taxon>Euarchontoglires</taxon>
        <taxon>Glires</taxon>
        <taxon>Rodentia</taxon>
        <taxon>Myomorpha</taxon>
        <taxon>Muroidea</taxon>
        <taxon>Spalacidae</taxon>
        <taxon>Spalacinae</taxon>
        <taxon>Nannospalax</taxon>
    </lineage>
</organism>
<accession>A0A8C6QED6</accession>